<dbReference type="PANTHER" id="PTHR31778">
    <property type="entry name" value="BUD SITE SELECTION PROTEIN RAX2"/>
    <property type="match status" value="1"/>
</dbReference>
<dbReference type="InterPro" id="IPR011047">
    <property type="entry name" value="Quinoprotein_ADH-like_sf"/>
</dbReference>
<feature type="domain" description="DUF7619" evidence="2">
    <location>
        <begin position="1071"/>
        <end position="1208"/>
    </location>
</feature>
<reference evidence="3 4" key="1">
    <citation type="submission" date="2023-05" db="EMBL/GenBank/DDBJ databases">
        <authorList>
            <person name="Zhang X."/>
        </authorList>
    </citation>
    <scope>NUCLEOTIDE SEQUENCE [LARGE SCALE GENOMIC DNA]</scope>
    <source>
        <strain evidence="3 4">DM2B3-1</strain>
    </source>
</reference>
<organism evidence="3 4">
    <name type="scientific">Xanthocytophaga flava</name>
    <dbReference type="NCBI Taxonomy" id="3048013"/>
    <lineage>
        <taxon>Bacteria</taxon>
        <taxon>Pseudomonadati</taxon>
        <taxon>Bacteroidota</taxon>
        <taxon>Cytophagia</taxon>
        <taxon>Cytophagales</taxon>
        <taxon>Rhodocytophagaceae</taxon>
        <taxon>Xanthocytophaga</taxon>
    </lineage>
</organism>
<dbReference type="NCBIfam" id="TIGR04183">
    <property type="entry name" value="Por_Secre_tail"/>
    <property type="match status" value="1"/>
</dbReference>
<dbReference type="Proteomes" id="UP001228581">
    <property type="component" value="Unassembled WGS sequence"/>
</dbReference>
<dbReference type="InterPro" id="IPR013431">
    <property type="entry name" value="Delta_60_rpt"/>
</dbReference>
<protein>
    <submittedName>
        <fullName evidence="3">T9SS type A sorting domain-containing protein</fullName>
    </submittedName>
</protein>
<dbReference type="InterPro" id="IPR013783">
    <property type="entry name" value="Ig-like_fold"/>
</dbReference>
<accession>A0ABT7CU89</accession>
<dbReference type="Pfam" id="PF18962">
    <property type="entry name" value="Por_Secre_tail"/>
    <property type="match status" value="1"/>
</dbReference>
<dbReference type="Pfam" id="PF17164">
    <property type="entry name" value="DUF5122"/>
    <property type="match status" value="1"/>
</dbReference>
<sequence length="1472" mass="161986">MTRFLLLLLLNLFIFLTHFLYAQDDLRKWAISGDIYTAARSGNTVYLGGKFSYVGPVTGGAALLNPTDGRVVNNRSILINGTVRTALEDGQGGWYIGGNFSEIQGVKRNGIAHLLADNSLDLSWQVDITYPLIPAITKLARSNNTLYILGKFTAVNGEQRTNAAAIDLKSLKVTPWNPVLTWNSIMDESGVYCMVVVNNKVYLGGNFSSISGQLRTNLAELDATTGAVTPWIMATDGPVKSLAVFKDHLYVGGGFLKIGGVKRERIACIDLTSGTLTDWALSLIGGVEVLVVSDSKLYIGGQSLFGGDFLDGNIVGYDLISNSLLSWRLRGLPDIYLQGFNVWKNTIYVVGGTSRGQMMNYAAAFDATTGRQLDWNPGLNGMASYVYASENSVLVSGYLHSVGGKFRNNFAAIDITTGLVSNFNPNIPVLSSRVKKISAKGNLLYMLTDTSLVRIDLMSNQVTTWSFKLRYSIGTYIGNGYFNDIIIEDGIAFLGGMFHNIDGVTRNNLAALNLTTGTLANWNPDANGEVIRIAAFKDLIYAGGNFNQLGGRSRSGLGSVYKTSGIVTSWNPKLEYRNGYDGSISKGKVRCLEIFNNSLYVGGEYTHIDDKPRNRLTEVDILTHQIKPLQTIDNSVPSTLAILDTVLYIGYRQFTYGGTTVCSTITGQTTDWNLSPLPPFIKSAVNILNIEGGIFSDGYGGELTPYNPFPSTHLFTLHLQKTFVPNIANHIEGTVFHDKNGDCKQNEGEEPIPGVVVVAEPGSYYSISDKEGKYSIEVDTGIFTVSQRLDLEKNKIVTQFCPSSKTHTVSFKTYNTISLDNNFGDKVILTPYLTTSVTSTRRRRCFSGQTTISYCNAGGISASDVKVYLQLPPYVVLVSASVPYTQDENKNYVFSVGNLNAEQCGSIWIVDSVMCNNPSIRGLTQCTKVWITPVNTRTISSQWDQSDITLKAQCVENGRIRLGIYNTGSGNMSDSTNFRIYLDANLAFTSKTKLAAGDSLLLKVPANGKTLRLEVDQHSAHPVKQSTNLTIEACGINFQGNVSLGFVAQLPSDDPEPEVDIECLPIIDSYDPNDKLVLPTGISTEHYTSLGKELEYTIRFQNTGTDYAYKVVIIDTLSEKLDISTLQVKNASHPYTFTVSGKGNPILTWTFRDINLPDSTRDQKGSNGFVKFTVKPLSSLPIGERIENYADIFFDYNPAVHTNTVFNTLYIPSTIVSKDHVADVVVCKLNMPVYGGKARSFCEQDTIQMEAQNPLYGEGRWKRIKGGAKIANPSNPYTLVTGLTYGENTFIWSIPAGSCNIDSLQTVITIIRYQNPIKPVIAKTGTLELRSSIEAEEYNWLWNGTSLSDNTQKLKVKKGGTYTLKVTSHDCMSEFSDPYEFILTSQELIELTKIYPSPTESRFVVELPEGVTDATIDVYDRMSRVIIHQVAKSKLNEVIGEEFDLTNYAVGVYFVKIQTKDAVFVKRIVLCR</sequence>
<feature type="domain" description="Secretion system C-terminal sorting" evidence="1">
    <location>
        <begin position="1394"/>
        <end position="1469"/>
    </location>
</feature>
<dbReference type="Pfam" id="PF24595">
    <property type="entry name" value="DUF7619"/>
    <property type="match status" value="1"/>
</dbReference>
<dbReference type="SUPFAM" id="SSF117281">
    <property type="entry name" value="Kelch motif"/>
    <property type="match status" value="1"/>
</dbReference>
<evidence type="ECO:0000259" key="2">
    <source>
        <dbReference type="Pfam" id="PF24595"/>
    </source>
</evidence>
<evidence type="ECO:0000313" key="3">
    <source>
        <dbReference type="EMBL" id="MDJ1497275.1"/>
    </source>
</evidence>
<evidence type="ECO:0000313" key="4">
    <source>
        <dbReference type="Proteomes" id="UP001228581"/>
    </source>
</evidence>
<gene>
    <name evidence="3" type="ORF">QNI19_30330</name>
</gene>
<dbReference type="InterPro" id="IPR026444">
    <property type="entry name" value="Secre_tail"/>
</dbReference>
<dbReference type="Gene3D" id="2.60.40.10">
    <property type="entry name" value="Immunoglobulins"/>
    <property type="match status" value="1"/>
</dbReference>
<dbReference type="InterPro" id="IPR047589">
    <property type="entry name" value="DUF11_rpt"/>
</dbReference>
<dbReference type="Gene3D" id="2.60.40.740">
    <property type="match status" value="1"/>
</dbReference>
<comment type="caution">
    <text evidence="3">The sequence shown here is derived from an EMBL/GenBank/DDBJ whole genome shotgun (WGS) entry which is preliminary data.</text>
</comment>
<keyword evidence="4" id="KW-1185">Reference proteome</keyword>
<dbReference type="InterPro" id="IPR015915">
    <property type="entry name" value="Kelch-typ_b-propeller"/>
</dbReference>
<evidence type="ECO:0000259" key="1">
    <source>
        <dbReference type="Pfam" id="PF18962"/>
    </source>
</evidence>
<proteinExistence type="predicted"/>
<dbReference type="EMBL" id="JASJOT010000030">
    <property type="protein sequence ID" value="MDJ1497275.1"/>
    <property type="molecule type" value="Genomic_DNA"/>
</dbReference>
<name>A0ABT7CU89_9BACT</name>
<dbReference type="PANTHER" id="PTHR31778:SF2">
    <property type="entry name" value="BUD SITE SELECTION PROTEIN RAX2"/>
    <property type="match status" value="1"/>
</dbReference>
<dbReference type="InterPro" id="IPR055353">
    <property type="entry name" value="DUF7619"/>
</dbReference>
<dbReference type="Gene3D" id="2.120.10.80">
    <property type="entry name" value="Kelch-type beta propeller"/>
    <property type="match status" value="1"/>
</dbReference>
<dbReference type="RefSeq" id="WP_314002732.1">
    <property type="nucleotide sequence ID" value="NZ_JASJOT010000030.1"/>
</dbReference>
<dbReference type="NCBIfam" id="TIGR01451">
    <property type="entry name" value="B_ant_repeat"/>
    <property type="match status" value="1"/>
</dbReference>
<dbReference type="SUPFAM" id="SSF50998">
    <property type="entry name" value="Quinoprotein alcohol dehydrogenase-like"/>
    <property type="match status" value="1"/>
</dbReference>